<protein>
    <submittedName>
        <fullName evidence="1">Isocitrate lyase domain protein</fullName>
        <ecNumber evidence="1">4.1.3.1</ecNumber>
    </submittedName>
</protein>
<evidence type="ECO:0000313" key="2">
    <source>
        <dbReference type="Proteomes" id="UP000189229"/>
    </source>
</evidence>
<name>A0A1V3X4J6_MYCKA</name>
<accession>A0A1V3X4J6</accession>
<reference evidence="1 2" key="1">
    <citation type="submission" date="2017-02" db="EMBL/GenBank/DDBJ databases">
        <title>Complete genome sequences of Mycobacterium kansasii strains isolated from rhesus macaques.</title>
        <authorList>
            <person name="Panda A."/>
            <person name="Nagaraj S."/>
            <person name="Zhao X."/>
            <person name="Tettelin H."/>
            <person name="Detolla L.J."/>
        </authorList>
    </citation>
    <scope>NUCLEOTIDE SEQUENCE [LARGE SCALE GENOMIC DNA]</scope>
    <source>
        <strain evidence="1 2">11-3813</strain>
    </source>
</reference>
<dbReference type="GO" id="GO:0004451">
    <property type="term" value="F:isocitrate lyase activity"/>
    <property type="evidence" value="ECO:0007669"/>
    <property type="project" value="UniProtKB-EC"/>
</dbReference>
<dbReference type="Proteomes" id="UP000189229">
    <property type="component" value="Unassembled WGS sequence"/>
</dbReference>
<keyword evidence="1" id="KW-0456">Lyase</keyword>
<proteinExistence type="predicted"/>
<dbReference type="AlphaFoldDB" id="A0A1V3X4J6"/>
<dbReference type="EC" id="4.1.3.1" evidence="1"/>
<comment type="caution">
    <text evidence="1">The sequence shown here is derived from an EMBL/GenBank/DDBJ whole genome shotgun (WGS) entry which is preliminary data.</text>
</comment>
<gene>
    <name evidence="1" type="primary">aceA2</name>
    <name evidence="1" type="ORF">BZL30_4810</name>
</gene>
<evidence type="ECO:0000313" key="1">
    <source>
        <dbReference type="EMBL" id="OOK74038.1"/>
    </source>
</evidence>
<organism evidence="1 2">
    <name type="scientific">Mycobacterium kansasii</name>
    <dbReference type="NCBI Taxonomy" id="1768"/>
    <lineage>
        <taxon>Bacteria</taxon>
        <taxon>Bacillati</taxon>
        <taxon>Actinomycetota</taxon>
        <taxon>Actinomycetes</taxon>
        <taxon>Mycobacteriales</taxon>
        <taxon>Mycobacteriaceae</taxon>
        <taxon>Mycobacterium</taxon>
    </lineage>
</organism>
<sequence>MRDQNTFAQKLRQKRLMTLIHLWLVHRFKADAVYYVTPTEDNQYQTSKMKSHGIFSEVNQDVGEIIVAEVNKPRIEELLTADRVALRQLITKEG</sequence>
<dbReference type="EMBL" id="MVBM01000004">
    <property type="protein sequence ID" value="OOK74038.1"/>
    <property type="molecule type" value="Genomic_DNA"/>
</dbReference>